<dbReference type="GO" id="GO:0046854">
    <property type="term" value="P:phosphatidylinositol phosphate biosynthetic process"/>
    <property type="evidence" value="ECO:0007669"/>
    <property type="project" value="InterPro"/>
</dbReference>
<dbReference type="EMBL" id="KK107274">
    <property type="protein sequence ID" value="EZA53692.1"/>
    <property type="molecule type" value="Genomic_DNA"/>
</dbReference>
<proteinExistence type="inferred from homology"/>
<feature type="binding site" evidence="7">
    <location>
        <position position="222"/>
    </location>
    <ligand>
        <name>Mg(2+)</name>
        <dbReference type="ChEBI" id="CHEBI:18420"/>
        <label>1</label>
        <note>catalytic</note>
    </ligand>
</feature>
<reference evidence="9 10" key="1">
    <citation type="journal article" date="2014" name="Curr. Biol.">
        <title>The genome of the clonal raider ant Cerapachys biroi.</title>
        <authorList>
            <person name="Oxley P.R."/>
            <person name="Ji L."/>
            <person name="Fetter-Pruneda I."/>
            <person name="McKenzie S.K."/>
            <person name="Li C."/>
            <person name="Hu H."/>
            <person name="Zhang G."/>
            <person name="Kronauer D.J."/>
        </authorList>
    </citation>
    <scope>NUCLEOTIDE SEQUENCE [LARGE SCALE GENOMIC DNA]</scope>
</reference>
<dbReference type="Gene3D" id="3.40.190.80">
    <property type="match status" value="1"/>
</dbReference>
<dbReference type="GO" id="GO:0008934">
    <property type="term" value="F:inositol monophosphate 1-phosphatase activity"/>
    <property type="evidence" value="ECO:0007669"/>
    <property type="project" value="InterPro"/>
</dbReference>
<dbReference type="PANTHER" id="PTHR20854:SF25">
    <property type="entry name" value="INOSITOL-1-MONOPHOSPHATASE"/>
    <property type="match status" value="1"/>
</dbReference>
<dbReference type="OMA" id="QTIHYGR"/>
<comment type="catalytic activity">
    <reaction evidence="8">
        <text>a myo-inositol phosphate + H2O = myo-inositol + phosphate</text>
        <dbReference type="Rhea" id="RHEA:24056"/>
        <dbReference type="ChEBI" id="CHEBI:15377"/>
        <dbReference type="ChEBI" id="CHEBI:17268"/>
        <dbReference type="ChEBI" id="CHEBI:43474"/>
        <dbReference type="ChEBI" id="CHEBI:84139"/>
        <dbReference type="EC" id="3.1.3.25"/>
    </reaction>
</comment>
<dbReference type="FunFam" id="3.40.190.80:FF:000002">
    <property type="entry name" value="Inositol-1-monophosphatase"/>
    <property type="match status" value="1"/>
</dbReference>
<evidence type="ECO:0000313" key="10">
    <source>
        <dbReference type="Proteomes" id="UP000053097"/>
    </source>
</evidence>
<feature type="binding site" evidence="7">
    <location>
        <position position="72"/>
    </location>
    <ligand>
        <name>Mg(2+)</name>
        <dbReference type="ChEBI" id="CHEBI:18420"/>
        <label>1</label>
        <note>catalytic</note>
    </ligand>
</feature>
<feature type="binding site" evidence="7">
    <location>
        <position position="95"/>
    </location>
    <ligand>
        <name>Mg(2+)</name>
        <dbReference type="ChEBI" id="CHEBI:18420"/>
        <label>1</label>
        <note>catalytic</note>
    </ligand>
</feature>
<dbReference type="EC" id="3.1.3.25" evidence="8"/>
<dbReference type="FunFam" id="3.30.540.10:FF:000004">
    <property type="entry name" value="Inositol-1-monophosphatase"/>
    <property type="match status" value="1"/>
</dbReference>
<comment type="cofactor">
    <cofactor evidence="1 7 8">
        <name>Mg(2+)</name>
        <dbReference type="ChEBI" id="CHEBI:18420"/>
    </cofactor>
</comment>
<dbReference type="PRINTS" id="PR00378">
    <property type="entry name" value="LIIMPHPHTASE"/>
</dbReference>
<dbReference type="Proteomes" id="UP000053097">
    <property type="component" value="Unassembled WGS sequence"/>
</dbReference>
<evidence type="ECO:0000256" key="3">
    <source>
        <dbReference type="ARBA" id="ARBA00009759"/>
    </source>
</evidence>
<dbReference type="InterPro" id="IPR033942">
    <property type="entry name" value="IMPase"/>
</dbReference>
<evidence type="ECO:0000256" key="5">
    <source>
        <dbReference type="ARBA" id="ARBA00022801"/>
    </source>
</evidence>
<organism evidence="9 10">
    <name type="scientific">Ooceraea biroi</name>
    <name type="common">Clonal raider ant</name>
    <name type="synonym">Cerapachys biroi</name>
    <dbReference type="NCBI Taxonomy" id="2015173"/>
    <lineage>
        <taxon>Eukaryota</taxon>
        <taxon>Metazoa</taxon>
        <taxon>Ecdysozoa</taxon>
        <taxon>Arthropoda</taxon>
        <taxon>Hexapoda</taxon>
        <taxon>Insecta</taxon>
        <taxon>Pterygota</taxon>
        <taxon>Neoptera</taxon>
        <taxon>Endopterygota</taxon>
        <taxon>Hymenoptera</taxon>
        <taxon>Apocrita</taxon>
        <taxon>Aculeata</taxon>
        <taxon>Formicoidea</taxon>
        <taxon>Formicidae</taxon>
        <taxon>Dorylinae</taxon>
        <taxon>Ooceraea</taxon>
    </lineage>
</organism>
<accession>A0A026WCA4</accession>
<dbReference type="InterPro" id="IPR020550">
    <property type="entry name" value="Inositol_monophosphatase_CS"/>
</dbReference>
<evidence type="ECO:0000313" key="9">
    <source>
        <dbReference type="EMBL" id="EZA53692.1"/>
    </source>
</evidence>
<dbReference type="CDD" id="cd01639">
    <property type="entry name" value="IMPase"/>
    <property type="match status" value="1"/>
</dbReference>
<keyword evidence="4 7" id="KW-0479">Metal-binding</keyword>
<dbReference type="GO" id="GO:0006021">
    <property type="term" value="P:inositol biosynthetic process"/>
    <property type="evidence" value="ECO:0007669"/>
    <property type="project" value="UniProtKB-UniPathway"/>
</dbReference>
<evidence type="ECO:0000256" key="6">
    <source>
        <dbReference type="ARBA" id="ARBA00022842"/>
    </source>
</evidence>
<sequence>MTTREELDCCYNFVLNLTVESGKMIRDAFQESKQIETKAGDWDLVTQYDRKVEAILIDNLAKRFPMHKFIGEETASYCNCLPTLTDAPTWIIDPIDGTTNFVHSFPHTCVSIALAVNKELQIGIVYNPILEQLFTARRGHGVFFNEKPITSSNVEELEQSLLCLEASYATIENIRDIILGRLEAFVSIAHGIRTMGSAALTLCHVAMGAVEGYHSDNLMPWDVAAGVLIVREAGGVVIDTNGGEFNIMSPKLVAVGNSTLAKELVKLIKYADLKTHQRRLVLQATK</sequence>
<dbReference type="Pfam" id="PF00459">
    <property type="entry name" value="Inositol_P"/>
    <property type="match status" value="1"/>
</dbReference>
<dbReference type="PROSITE" id="PS00630">
    <property type="entry name" value="IMP_2"/>
    <property type="match status" value="1"/>
</dbReference>
<dbReference type="InterPro" id="IPR000760">
    <property type="entry name" value="Inositol_monophosphatase-like"/>
</dbReference>
<evidence type="ECO:0000256" key="4">
    <source>
        <dbReference type="ARBA" id="ARBA00022723"/>
    </source>
</evidence>
<dbReference type="PRINTS" id="PR00377">
    <property type="entry name" value="IMPHPHTASES"/>
</dbReference>
<dbReference type="AlphaFoldDB" id="A0A026WCA4"/>
<gene>
    <name evidence="9" type="ORF">X777_06799</name>
</gene>
<feature type="binding site" evidence="7">
    <location>
        <position position="93"/>
    </location>
    <ligand>
        <name>Mg(2+)</name>
        <dbReference type="ChEBI" id="CHEBI:18420"/>
        <label>2</label>
    </ligand>
</feature>
<comment type="similarity">
    <text evidence="3 8">Belongs to the inositol monophosphatase superfamily.</text>
</comment>
<keyword evidence="5 8" id="KW-0378">Hydrolase</keyword>
<evidence type="ECO:0000256" key="7">
    <source>
        <dbReference type="PIRSR" id="PIRSR600760-2"/>
    </source>
</evidence>
<dbReference type="Gene3D" id="3.30.540.10">
    <property type="entry name" value="Fructose-1,6-Bisphosphatase, subunit A, domain 1"/>
    <property type="match status" value="1"/>
</dbReference>
<evidence type="ECO:0000256" key="1">
    <source>
        <dbReference type="ARBA" id="ARBA00001946"/>
    </source>
</evidence>
<comment type="pathway">
    <text evidence="2 8">Polyol metabolism; myo-inositol biosynthesis; myo-inositol from D-glucose 6-phosphate: step 2/2.</text>
</comment>
<dbReference type="PANTHER" id="PTHR20854">
    <property type="entry name" value="INOSITOL MONOPHOSPHATASE"/>
    <property type="match status" value="1"/>
</dbReference>
<dbReference type="UniPathway" id="UPA00823">
    <property type="reaction ID" value="UER00788"/>
</dbReference>
<keyword evidence="10" id="KW-1185">Reference proteome</keyword>
<name>A0A026WCA4_OOCBI</name>
<dbReference type="SUPFAM" id="SSF56655">
    <property type="entry name" value="Carbohydrate phosphatase"/>
    <property type="match status" value="1"/>
</dbReference>
<dbReference type="STRING" id="2015173.A0A026WCA4"/>
<dbReference type="InterPro" id="IPR020583">
    <property type="entry name" value="Inositol_monoP_metal-BS"/>
</dbReference>
<dbReference type="GO" id="GO:0046872">
    <property type="term" value="F:metal ion binding"/>
    <property type="evidence" value="ECO:0007669"/>
    <property type="project" value="UniProtKB-KW"/>
</dbReference>
<dbReference type="GO" id="GO:0007165">
    <property type="term" value="P:signal transduction"/>
    <property type="evidence" value="ECO:0007669"/>
    <property type="project" value="TreeGrafter"/>
</dbReference>
<protein>
    <recommendedName>
        <fullName evidence="8">Inositol-1-monophosphatase</fullName>
        <ecNumber evidence="8">3.1.3.25</ecNumber>
    </recommendedName>
</protein>
<dbReference type="PROSITE" id="PS00629">
    <property type="entry name" value="IMP_1"/>
    <property type="match status" value="1"/>
</dbReference>
<keyword evidence="6 7" id="KW-0460">Magnesium</keyword>
<evidence type="ECO:0000256" key="8">
    <source>
        <dbReference type="RuleBase" id="RU364068"/>
    </source>
</evidence>
<dbReference type="InterPro" id="IPR020552">
    <property type="entry name" value="Inositol_monoPase_Li-sen"/>
</dbReference>
<feature type="binding site" evidence="7">
    <location>
        <position position="96"/>
    </location>
    <ligand>
        <name>Mg(2+)</name>
        <dbReference type="ChEBI" id="CHEBI:18420"/>
        <label>1</label>
        <note>catalytic</note>
    </ligand>
</feature>
<dbReference type="OrthoDB" id="10254945at2759"/>
<evidence type="ECO:0000256" key="2">
    <source>
        <dbReference type="ARBA" id="ARBA00005152"/>
    </source>
</evidence>